<dbReference type="EMBL" id="FCOF02000016">
    <property type="protein sequence ID" value="SAK70876.1"/>
    <property type="molecule type" value="Genomic_DNA"/>
</dbReference>
<evidence type="ECO:0000313" key="1">
    <source>
        <dbReference type="EMBL" id="SAK70876.1"/>
    </source>
</evidence>
<sequence length="30" mass="3346">MHGFLMMIGVLPGSRSALGFICERLRRLIA</sequence>
<keyword evidence="2" id="KW-1185">Reference proteome</keyword>
<gene>
    <name evidence="1" type="ORF">AWB75_03657</name>
</gene>
<accession>A0A158BM80</accession>
<evidence type="ECO:0000313" key="2">
    <source>
        <dbReference type="Proteomes" id="UP000054870"/>
    </source>
</evidence>
<name>A0A158BM80_9BURK</name>
<organism evidence="1 2">
    <name type="scientific">Caballeronia catudaia</name>
    <dbReference type="NCBI Taxonomy" id="1777136"/>
    <lineage>
        <taxon>Bacteria</taxon>
        <taxon>Pseudomonadati</taxon>
        <taxon>Pseudomonadota</taxon>
        <taxon>Betaproteobacteria</taxon>
        <taxon>Burkholderiales</taxon>
        <taxon>Burkholderiaceae</taxon>
        <taxon>Caballeronia</taxon>
    </lineage>
</organism>
<dbReference type="AlphaFoldDB" id="A0A158BM80"/>
<reference evidence="1" key="1">
    <citation type="submission" date="2016-01" db="EMBL/GenBank/DDBJ databases">
        <authorList>
            <person name="Peeters C."/>
        </authorList>
    </citation>
    <scope>NUCLEOTIDE SEQUENCE [LARGE SCALE GENOMIC DNA]</scope>
    <source>
        <strain evidence="1">LMG 29318</strain>
    </source>
</reference>
<dbReference type="Proteomes" id="UP000054870">
    <property type="component" value="Unassembled WGS sequence"/>
</dbReference>
<protein>
    <submittedName>
        <fullName evidence="1">Esterase/lipase/thioesterase</fullName>
    </submittedName>
</protein>
<proteinExistence type="predicted"/>
<comment type="caution">
    <text evidence="1">The sequence shown here is derived from an EMBL/GenBank/DDBJ whole genome shotgun (WGS) entry which is preliminary data.</text>
</comment>